<gene>
    <name evidence="2" type="ORF">GP486_006610</name>
</gene>
<proteinExistence type="predicted"/>
<sequence length="88" mass="9491">MCSAFGLAGYYFGSKPTSGNSESNIAITSKPWENEGGGAPGQSKYKYHPGGNVKSAPRDAPSVSADCNNFPRIQELHDKYNKWGKDGY</sequence>
<reference evidence="2" key="1">
    <citation type="submission" date="2021-03" db="EMBL/GenBank/DDBJ databases">
        <title>Comparative genomics and phylogenomic investigation of the class Geoglossomycetes provide insights into ecological specialization and systematics.</title>
        <authorList>
            <person name="Melie T."/>
            <person name="Pirro S."/>
            <person name="Miller A.N."/>
            <person name="Quandt A."/>
        </authorList>
    </citation>
    <scope>NUCLEOTIDE SEQUENCE</scope>
    <source>
        <strain evidence="2">CAQ_001_2017</strain>
    </source>
</reference>
<feature type="region of interest" description="Disordered" evidence="1">
    <location>
        <begin position="14"/>
        <end position="67"/>
    </location>
</feature>
<dbReference type="Proteomes" id="UP000750711">
    <property type="component" value="Unassembled WGS sequence"/>
</dbReference>
<evidence type="ECO:0000313" key="3">
    <source>
        <dbReference type="Proteomes" id="UP000750711"/>
    </source>
</evidence>
<name>A0A9P8IIG3_9PEZI</name>
<feature type="compositionally biased region" description="Polar residues" evidence="1">
    <location>
        <begin position="15"/>
        <end position="27"/>
    </location>
</feature>
<protein>
    <submittedName>
        <fullName evidence="2">Uncharacterized protein</fullName>
    </submittedName>
</protein>
<dbReference type="AlphaFoldDB" id="A0A9P8IIG3"/>
<dbReference type="InterPro" id="IPR039965">
    <property type="entry name" value="C3H7.08c"/>
</dbReference>
<dbReference type="PANTHER" id="PTHR40466:SF1">
    <property type="entry name" value="FUNGAL PROTEIN"/>
    <property type="match status" value="1"/>
</dbReference>
<dbReference type="EMBL" id="JAGHQM010001541">
    <property type="protein sequence ID" value="KAH0553224.1"/>
    <property type="molecule type" value="Genomic_DNA"/>
</dbReference>
<comment type="caution">
    <text evidence="2">The sequence shown here is derived from an EMBL/GenBank/DDBJ whole genome shotgun (WGS) entry which is preliminary data.</text>
</comment>
<organism evidence="2 3">
    <name type="scientific">Trichoglossum hirsutum</name>
    <dbReference type="NCBI Taxonomy" id="265104"/>
    <lineage>
        <taxon>Eukaryota</taxon>
        <taxon>Fungi</taxon>
        <taxon>Dikarya</taxon>
        <taxon>Ascomycota</taxon>
        <taxon>Pezizomycotina</taxon>
        <taxon>Geoglossomycetes</taxon>
        <taxon>Geoglossales</taxon>
        <taxon>Geoglossaceae</taxon>
        <taxon>Trichoglossum</taxon>
    </lineage>
</organism>
<dbReference type="PANTHER" id="PTHR40466">
    <property type="entry name" value="EXPRESSED PROTEIN"/>
    <property type="match status" value="1"/>
</dbReference>
<accession>A0A9P8IIG3</accession>
<keyword evidence="3" id="KW-1185">Reference proteome</keyword>
<evidence type="ECO:0000313" key="2">
    <source>
        <dbReference type="EMBL" id="KAH0553224.1"/>
    </source>
</evidence>
<evidence type="ECO:0000256" key="1">
    <source>
        <dbReference type="SAM" id="MobiDB-lite"/>
    </source>
</evidence>